<dbReference type="PANTHER" id="PTHR24401:SF29">
    <property type="entry name" value="SI:CH211-243P7.3-RELATED"/>
    <property type="match status" value="1"/>
</dbReference>
<evidence type="ECO:0000313" key="1">
    <source>
        <dbReference type="EMBL" id="KAK3739333.1"/>
    </source>
</evidence>
<reference evidence="1" key="1">
    <citation type="journal article" date="2023" name="G3 (Bethesda)">
        <title>A reference genome for the long-term kleptoplast-retaining sea slug Elysia crispata morphotype clarki.</title>
        <authorList>
            <person name="Eastman K.E."/>
            <person name="Pendleton A.L."/>
            <person name="Shaikh M.A."/>
            <person name="Suttiyut T."/>
            <person name="Ogas R."/>
            <person name="Tomko P."/>
            <person name="Gavelis G."/>
            <person name="Widhalm J.R."/>
            <person name="Wisecaver J.H."/>
        </authorList>
    </citation>
    <scope>NUCLEOTIDE SEQUENCE</scope>
    <source>
        <strain evidence="1">ECLA1</strain>
    </source>
</reference>
<dbReference type="Proteomes" id="UP001283361">
    <property type="component" value="Unassembled WGS sequence"/>
</dbReference>
<dbReference type="PANTHER" id="PTHR24401">
    <property type="entry name" value="SI:CH211-243P7.3-RELATED"/>
    <property type="match status" value="1"/>
</dbReference>
<sequence>MDSTKRVVRKLSGSARGTAAWATNVLMSVLTASEGRGLKEMARGLVSRYQAAGVPPSQLLYVDRDCCGKFRMWAKDLFPQWENLLVRLDIWHFMSHLASYMTTDNFNYSR</sequence>
<proteinExistence type="predicted"/>
<evidence type="ECO:0008006" key="3">
    <source>
        <dbReference type="Google" id="ProtNLM"/>
    </source>
</evidence>
<protein>
    <recommendedName>
        <fullName evidence="3">Transposase</fullName>
    </recommendedName>
</protein>
<dbReference type="EMBL" id="JAWDGP010006539">
    <property type="protein sequence ID" value="KAK3739333.1"/>
    <property type="molecule type" value="Genomic_DNA"/>
</dbReference>
<accession>A0AAE0YB06</accession>
<dbReference type="AlphaFoldDB" id="A0AAE0YB06"/>
<name>A0AAE0YB06_9GAST</name>
<comment type="caution">
    <text evidence="1">The sequence shown here is derived from an EMBL/GenBank/DDBJ whole genome shotgun (WGS) entry which is preliminary data.</text>
</comment>
<organism evidence="1 2">
    <name type="scientific">Elysia crispata</name>
    <name type="common">lettuce slug</name>
    <dbReference type="NCBI Taxonomy" id="231223"/>
    <lineage>
        <taxon>Eukaryota</taxon>
        <taxon>Metazoa</taxon>
        <taxon>Spiralia</taxon>
        <taxon>Lophotrochozoa</taxon>
        <taxon>Mollusca</taxon>
        <taxon>Gastropoda</taxon>
        <taxon>Heterobranchia</taxon>
        <taxon>Euthyneura</taxon>
        <taxon>Panpulmonata</taxon>
        <taxon>Sacoglossa</taxon>
        <taxon>Placobranchoidea</taxon>
        <taxon>Plakobranchidae</taxon>
        <taxon>Elysia</taxon>
    </lineage>
</organism>
<gene>
    <name evidence="1" type="ORF">RRG08_041654</name>
</gene>
<evidence type="ECO:0000313" key="2">
    <source>
        <dbReference type="Proteomes" id="UP001283361"/>
    </source>
</evidence>
<keyword evidence="2" id="KW-1185">Reference proteome</keyword>